<comment type="similarity">
    <text evidence="2">Belongs to the class-V pyridoxal-phosphate-dependent aminotransferase family. Csd subfamily.</text>
</comment>
<keyword evidence="4" id="KW-0808">Transferase</keyword>
<dbReference type="RefSeq" id="WP_129484115.1">
    <property type="nucleotide sequence ID" value="NZ_CP099397.1"/>
</dbReference>
<evidence type="ECO:0000256" key="1">
    <source>
        <dbReference type="ARBA" id="ARBA00001933"/>
    </source>
</evidence>
<dbReference type="PANTHER" id="PTHR43586">
    <property type="entry name" value="CYSTEINE DESULFURASE"/>
    <property type="match status" value="1"/>
</dbReference>
<keyword evidence="5" id="KW-0663">Pyridoxal phosphate</keyword>
<feature type="domain" description="Aminotransferase class V" evidence="8">
    <location>
        <begin position="23"/>
        <end position="389"/>
    </location>
</feature>
<comment type="cofactor">
    <cofactor evidence="1 7">
        <name>pyridoxal 5'-phosphate</name>
        <dbReference type="ChEBI" id="CHEBI:597326"/>
    </cofactor>
</comment>
<dbReference type="GeneID" id="300080765"/>
<dbReference type="PANTHER" id="PTHR43586:SF8">
    <property type="entry name" value="CYSTEINE DESULFURASE 1, CHLOROPLASTIC"/>
    <property type="match status" value="1"/>
</dbReference>
<dbReference type="PROSITE" id="PS00595">
    <property type="entry name" value="AA_TRANSFER_CLASS_5"/>
    <property type="match status" value="1"/>
</dbReference>
<proteinExistence type="inferred from homology"/>
<evidence type="ECO:0000256" key="5">
    <source>
        <dbReference type="ARBA" id="ARBA00022898"/>
    </source>
</evidence>
<protein>
    <recommendedName>
        <fullName evidence="3">cysteine desulfurase</fullName>
        <ecNumber evidence="3">2.8.1.7</ecNumber>
    </recommendedName>
</protein>
<gene>
    <name evidence="9" type="ORF">L1F06_007290</name>
</gene>
<dbReference type="InterPro" id="IPR000192">
    <property type="entry name" value="Aminotrans_V_dom"/>
</dbReference>
<evidence type="ECO:0000256" key="4">
    <source>
        <dbReference type="ARBA" id="ARBA00022679"/>
    </source>
</evidence>
<dbReference type="Proteomes" id="UP001054897">
    <property type="component" value="Chromosome"/>
</dbReference>
<organism evidence="9 10">
    <name type="scientific">Ectopseudomonas hydrolytica</name>
    <dbReference type="NCBI Taxonomy" id="2493633"/>
    <lineage>
        <taxon>Bacteria</taxon>
        <taxon>Pseudomonadati</taxon>
        <taxon>Pseudomonadota</taxon>
        <taxon>Gammaproteobacteria</taxon>
        <taxon>Pseudomonadales</taxon>
        <taxon>Pseudomonadaceae</taxon>
        <taxon>Ectopseudomonas</taxon>
    </lineage>
</organism>
<evidence type="ECO:0000256" key="6">
    <source>
        <dbReference type="ARBA" id="ARBA00050776"/>
    </source>
</evidence>
<dbReference type="EMBL" id="CP099397">
    <property type="protein sequence ID" value="USR41230.1"/>
    <property type="molecule type" value="Genomic_DNA"/>
</dbReference>
<dbReference type="InterPro" id="IPR020578">
    <property type="entry name" value="Aminotrans_V_PyrdxlP_BS"/>
</dbReference>
<dbReference type="Pfam" id="PF00266">
    <property type="entry name" value="Aminotran_5"/>
    <property type="match status" value="1"/>
</dbReference>
<dbReference type="CDD" id="cd06453">
    <property type="entry name" value="SufS_like"/>
    <property type="match status" value="1"/>
</dbReference>
<dbReference type="InterPro" id="IPR010970">
    <property type="entry name" value="Cys_dSase_SufS"/>
</dbReference>
<evidence type="ECO:0000256" key="7">
    <source>
        <dbReference type="RuleBase" id="RU004504"/>
    </source>
</evidence>
<dbReference type="InterPro" id="IPR015421">
    <property type="entry name" value="PyrdxlP-dep_Trfase_major"/>
</dbReference>
<evidence type="ECO:0000256" key="2">
    <source>
        <dbReference type="ARBA" id="ARBA00010447"/>
    </source>
</evidence>
<dbReference type="InterPro" id="IPR015424">
    <property type="entry name" value="PyrdxlP-dep_Trfase"/>
</dbReference>
<evidence type="ECO:0000313" key="10">
    <source>
        <dbReference type="Proteomes" id="UP001054897"/>
    </source>
</evidence>
<dbReference type="Gene3D" id="3.90.1150.10">
    <property type="entry name" value="Aspartate Aminotransferase, domain 1"/>
    <property type="match status" value="1"/>
</dbReference>
<dbReference type="SUPFAM" id="SSF53383">
    <property type="entry name" value="PLP-dependent transferases"/>
    <property type="match status" value="1"/>
</dbReference>
<evidence type="ECO:0000256" key="3">
    <source>
        <dbReference type="ARBA" id="ARBA00012239"/>
    </source>
</evidence>
<name>A0ABY5ABM3_9GAMM</name>
<comment type="catalytic activity">
    <reaction evidence="6">
        <text>(sulfur carrier)-H + L-cysteine = (sulfur carrier)-SH + L-alanine</text>
        <dbReference type="Rhea" id="RHEA:43892"/>
        <dbReference type="Rhea" id="RHEA-COMP:14737"/>
        <dbReference type="Rhea" id="RHEA-COMP:14739"/>
        <dbReference type="ChEBI" id="CHEBI:29917"/>
        <dbReference type="ChEBI" id="CHEBI:35235"/>
        <dbReference type="ChEBI" id="CHEBI:57972"/>
        <dbReference type="ChEBI" id="CHEBI:64428"/>
        <dbReference type="EC" id="2.8.1.7"/>
    </reaction>
</comment>
<dbReference type="EC" id="2.8.1.7" evidence="3"/>
<keyword evidence="10" id="KW-1185">Reference proteome</keyword>
<reference evidence="9" key="1">
    <citation type="submission" date="2022-06" db="EMBL/GenBank/DDBJ databases">
        <title>Complete genome of Pseudomonas hydrolytica DSWY01T.</title>
        <authorList>
            <person name="Jung J."/>
            <person name="Jeon C.O."/>
        </authorList>
    </citation>
    <scope>NUCLEOTIDE SEQUENCE</scope>
    <source>
        <strain evidence="9">DSWY01</strain>
    </source>
</reference>
<dbReference type="InterPro" id="IPR015422">
    <property type="entry name" value="PyrdxlP-dep_Trfase_small"/>
</dbReference>
<accession>A0ABY5ABM3</accession>
<evidence type="ECO:0000259" key="8">
    <source>
        <dbReference type="Pfam" id="PF00266"/>
    </source>
</evidence>
<evidence type="ECO:0000313" key="9">
    <source>
        <dbReference type="EMBL" id="USR41230.1"/>
    </source>
</evidence>
<dbReference type="Gene3D" id="3.40.640.10">
    <property type="entry name" value="Type I PLP-dependent aspartate aminotransferase-like (Major domain)"/>
    <property type="match status" value="1"/>
</dbReference>
<sequence>MSLTSPWRADFPGILALAGEGQTYLDSAATAQKPQAVLDALLGYLAGGAANVHRAQHLPGERATRAFEATRDKAAAWLNAASRDEILFTRGSTEALNLLAYGLEHLLQPGDEIVISALEHHANLLPWQQLAQRRGLQLVVLPLEASGNIDLSQAAQLIGPRTRLLAVSQLSNVLGRWLPLAELLALARAQGAISVVDGAQGAVHGRHDMQALGCDFYVCSAHKLYGPDGVGLLYGRGAALAQLRHWQFGGEMVLDADYQSARFRPAPLGFEAGTPPVSAVIALGAALDWLNGLDQAAVARHEAALHAELLAGLTARDGVRLLGAPQLALASFCVDGVHNADLAHLLSEQGIAVRAGHHCAMPLMKGLGLSGAIRVSLGLYNDGDDLQRFFAALDKALELLQ</sequence>